<dbReference type="NCBIfam" id="TIGR02548">
    <property type="entry name" value="casB_cse2"/>
    <property type="match status" value="1"/>
</dbReference>
<dbReference type="STRING" id="1214101.BN159_0070"/>
<sequence>MIADAPGAGNQNTLADETTHARPPAPSELLTQWLVSLVNSRDYGKLAELRRPTISQNAHIEAGWFDPRRRAVFEQVAFLFAVYHRGAGQPSRGYGSLGAAARRIGTSIGRGPDDAGASRLMDRIVASRRPPLRHLQHAITRLRSCDQPPPSWSRLADDLARWSDRQARIRYQWAVDFHAPPPRPTARNTTATTTTPKDTLT</sequence>
<dbReference type="Proteomes" id="UP000008043">
    <property type="component" value="Chromosome"/>
</dbReference>
<evidence type="ECO:0000313" key="3">
    <source>
        <dbReference type="Proteomes" id="UP000008043"/>
    </source>
</evidence>
<feature type="region of interest" description="Disordered" evidence="1">
    <location>
        <begin position="178"/>
        <end position="201"/>
    </location>
</feature>
<protein>
    <recommendedName>
        <fullName evidence="4">CRISPR-associated Cse2 family protein</fullName>
    </recommendedName>
</protein>
<evidence type="ECO:0000256" key="1">
    <source>
        <dbReference type="SAM" id="MobiDB-lite"/>
    </source>
</evidence>
<organism evidence="2 3">
    <name type="scientific">Streptomyces davaonensis (strain DSM 101723 / JCM 4913 / KCC S-0913 / 768)</name>
    <dbReference type="NCBI Taxonomy" id="1214101"/>
    <lineage>
        <taxon>Bacteria</taxon>
        <taxon>Bacillati</taxon>
        <taxon>Actinomycetota</taxon>
        <taxon>Actinomycetes</taxon>
        <taxon>Kitasatosporales</taxon>
        <taxon>Streptomycetaceae</taxon>
        <taxon>Streptomyces</taxon>
    </lineage>
</organism>
<keyword evidence="3" id="KW-1185">Reference proteome</keyword>
<feature type="region of interest" description="Disordered" evidence="1">
    <location>
        <begin position="1"/>
        <end position="23"/>
    </location>
</feature>
<dbReference type="PATRIC" id="fig|1214101.3.peg.69"/>
<dbReference type="InterPro" id="IPR038287">
    <property type="entry name" value="Cse2_sf"/>
</dbReference>
<gene>
    <name evidence="2" type="ORF">BN159_0070</name>
</gene>
<name>K4QVP6_STRDJ</name>
<proteinExistence type="predicted"/>
<dbReference type="eggNOG" id="ENOG5031AGF">
    <property type="taxonomic scope" value="Bacteria"/>
</dbReference>
<dbReference type="Gene3D" id="1.10.520.40">
    <property type="entry name" value="CRISPR-associated protein Cse2"/>
    <property type="match status" value="1"/>
</dbReference>
<evidence type="ECO:0008006" key="4">
    <source>
        <dbReference type="Google" id="ProtNLM"/>
    </source>
</evidence>
<dbReference type="Pfam" id="PF09485">
    <property type="entry name" value="CRISPR_Cse2"/>
    <property type="match status" value="1"/>
</dbReference>
<reference evidence="2 3" key="1">
    <citation type="journal article" date="2012" name="J. Bacteriol.">
        <title>Genome sequence of the bacterium Streptomyces davawensis JCM 4913 and heterologous production of the unique antibiotic roseoflavin.</title>
        <authorList>
            <person name="Jankowitsch F."/>
            <person name="Schwarz J."/>
            <person name="Ruckert C."/>
            <person name="Gust B."/>
            <person name="Szczepanowski R."/>
            <person name="Blom J."/>
            <person name="Pelzer S."/>
            <person name="Kalinowski J."/>
            <person name="Mack M."/>
        </authorList>
    </citation>
    <scope>NUCLEOTIDE SEQUENCE [LARGE SCALE GENOMIC DNA]</scope>
    <source>
        <strain evidence="3">DSM 101723 / JCM 4913 / KCC S-0913 / 768</strain>
    </source>
</reference>
<feature type="compositionally biased region" description="Low complexity" evidence="1">
    <location>
        <begin position="185"/>
        <end position="201"/>
    </location>
</feature>
<dbReference type="AlphaFoldDB" id="K4QVP6"/>
<dbReference type="EMBL" id="HE971709">
    <property type="protein sequence ID" value="CCK24449.1"/>
    <property type="molecule type" value="Genomic_DNA"/>
</dbReference>
<dbReference type="InterPro" id="IPR013382">
    <property type="entry name" value="CRISPR-assoc_prot_Cse2"/>
</dbReference>
<evidence type="ECO:0000313" key="2">
    <source>
        <dbReference type="EMBL" id="CCK24449.1"/>
    </source>
</evidence>
<dbReference type="HOGENOM" id="CLU_1439701_0_0_11"/>
<dbReference type="KEGG" id="sdv:BN159_0070"/>
<accession>K4QVP6</accession>
<dbReference type="RefSeq" id="WP_015654854.1">
    <property type="nucleotide sequence ID" value="NC_020504.1"/>
</dbReference>